<evidence type="ECO:0000313" key="2">
    <source>
        <dbReference type="EMBL" id="KAH7415962.1"/>
    </source>
</evidence>
<comment type="caution">
    <text evidence="2">The sequence shown here is derived from an EMBL/GenBank/DDBJ whole genome shotgun (WGS) entry which is preliminary data.</text>
</comment>
<dbReference type="InterPro" id="IPR040424">
    <property type="entry name" value="Smn1"/>
</dbReference>
<dbReference type="Pfam" id="PF20636">
    <property type="entry name" value="SMN_G2-BD"/>
    <property type="match status" value="1"/>
</dbReference>
<dbReference type="Proteomes" id="UP000825935">
    <property type="component" value="Chromosome 14"/>
</dbReference>
<name>A0A8T2TCV4_CERRI</name>
<dbReference type="AlphaFoldDB" id="A0A8T2TCV4"/>
<dbReference type="InterPro" id="IPR049481">
    <property type="entry name" value="SMN_G2-BD"/>
</dbReference>
<gene>
    <name evidence="2" type="ORF">KP509_14G068900</name>
</gene>
<keyword evidence="3" id="KW-1185">Reference proteome</keyword>
<dbReference type="PANTHER" id="PTHR39267">
    <property type="entry name" value="SURVIVAL MOTOR NEURON-LIKE PROTEIN 1"/>
    <property type="match status" value="1"/>
</dbReference>
<feature type="domain" description="Survival Motor Neuron Gemin2-binding" evidence="1">
    <location>
        <begin position="5"/>
        <end position="26"/>
    </location>
</feature>
<dbReference type="OMA" id="KSKANTH"/>
<dbReference type="CDD" id="cd22851">
    <property type="entry name" value="SMN_N"/>
    <property type="match status" value="1"/>
</dbReference>
<reference evidence="2" key="1">
    <citation type="submission" date="2021-08" db="EMBL/GenBank/DDBJ databases">
        <title>WGS assembly of Ceratopteris richardii.</title>
        <authorList>
            <person name="Marchant D.B."/>
            <person name="Chen G."/>
            <person name="Jenkins J."/>
            <person name="Shu S."/>
            <person name="Leebens-Mack J."/>
            <person name="Grimwood J."/>
            <person name="Schmutz J."/>
            <person name="Soltis P."/>
            <person name="Soltis D."/>
            <person name="Chen Z.-H."/>
        </authorList>
    </citation>
    <scope>NUCLEOTIDE SEQUENCE</scope>
    <source>
        <strain evidence="2">Whitten #5841</strain>
        <tissue evidence="2">Leaf</tissue>
    </source>
</reference>
<evidence type="ECO:0000313" key="3">
    <source>
        <dbReference type="Proteomes" id="UP000825935"/>
    </source>
</evidence>
<dbReference type="PANTHER" id="PTHR39267:SF1">
    <property type="entry name" value="SURVIVAL MOTOR NEURON PROTEIN"/>
    <property type="match status" value="1"/>
</dbReference>
<evidence type="ECO:0000259" key="1">
    <source>
        <dbReference type="Pfam" id="PF20636"/>
    </source>
</evidence>
<sequence length="236" mass="26083">MAEPWDDSALIKAFNSAIAKYKAMHGIEMKGKTACQDPSENLEQTESDIYASENVNENELCQKVDYRSPPLAQAHEVSPQEEGYTENNVTENVTEEYNGYTQPQYHTQHHINSATTDNCYLCQWNAYYGQQAGACMNTPASSSNGLQCQYCGFVNQHNETTNTWYQTQSASQTLPAPAAFPDIVKTAVAEALKSADGQNSTAGSTGNMQAHSTFCDVAVAWFLAGFHTSRYLSQWK</sequence>
<proteinExistence type="predicted"/>
<protein>
    <recommendedName>
        <fullName evidence="1">Survival Motor Neuron Gemin2-binding domain-containing protein</fullName>
    </recommendedName>
</protein>
<organism evidence="2 3">
    <name type="scientific">Ceratopteris richardii</name>
    <name type="common">Triangle waterfern</name>
    <dbReference type="NCBI Taxonomy" id="49495"/>
    <lineage>
        <taxon>Eukaryota</taxon>
        <taxon>Viridiplantae</taxon>
        <taxon>Streptophyta</taxon>
        <taxon>Embryophyta</taxon>
        <taxon>Tracheophyta</taxon>
        <taxon>Polypodiopsida</taxon>
        <taxon>Polypodiidae</taxon>
        <taxon>Polypodiales</taxon>
        <taxon>Pteridineae</taxon>
        <taxon>Pteridaceae</taxon>
        <taxon>Parkerioideae</taxon>
        <taxon>Ceratopteris</taxon>
    </lineage>
</organism>
<dbReference type="EMBL" id="CM035419">
    <property type="protein sequence ID" value="KAH7415962.1"/>
    <property type="molecule type" value="Genomic_DNA"/>
</dbReference>
<accession>A0A8T2TCV4</accession>
<dbReference type="OrthoDB" id="197400at2759"/>